<accession>A0ABY7N9R3</accession>
<evidence type="ECO:0000256" key="5">
    <source>
        <dbReference type="SAM" id="SignalP"/>
    </source>
</evidence>
<name>A0ABY7N9R3_9MICO</name>
<evidence type="ECO:0000256" key="4">
    <source>
        <dbReference type="SAM" id="MobiDB-lite"/>
    </source>
</evidence>
<feature type="domain" description="Plastocyanin-like" evidence="6">
    <location>
        <begin position="82"/>
        <end position="166"/>
    </location>
</feature>
<keyword evidence="1" id="KW-0479">Metal-binding</keyword>
<dbReference type="SUPFAM" id="SSF49503">
    <property type="entry name" value="Cupredoxins"/>
    <property type="match status" value="2"/>
</dbReference>
<dbReference type="InterPro" id="IPR008972">
    <property type="entry name" value="Cupredoxin"/>
</dbReference>
<dbReference type="Proteomes" id="UP001212421">
    <property type="component" value="Chromosome"/>
</dbReference>
<proteinExistence type="predicted"/>
<protein>
    <submittedName>
        <fullName evidence="7">Multicopper oxidase family protein</fullName>
    </submittedName>
</protein>
<feature type="signal peptide" evidence="5">
    <location>
        <begin position="1"/>
        <end position="39"/>
    </location>
</feature>
<keyword evidence="8" id="KW-1185">Reference proteome</keyword>
<feature type="chain" id="PRO_5045779834" evidence="5">
    <location>
        <begin position="40"/>
        <end position="479"/>
    </location>
</feature>
<dbReference type="PANTHER" id="PTHR11709">
    <property type="entry name" value="MULTI-COPPER OXIDASE"/>
    <property type="match status" value="1"/>
</dbReference>
<keyword evidence="3" id="KW-0186">Copper</keyword>
<keyword evidence="5" id="KW-0732">Signal</keyword>
<dbReference type="PANTHER" id="PTHR11709:SF394">
    <property type="entry name" value="FI03373P-RELATED"/>
    <property type="match status" value="1"/>
</dbReference>
<dbReference type="EMBL" id="CP075584">
    <property type="protein sequence ID" value="WBM79247.1"/>
    <property type="molecule type" value="Genomic_DNA"/>
</dbReference>
<evidence type="ECO:0000313" key="8">
    <source>
        <dbReference type="Proteomes" id="UP001212421"/>
    </source>
</evidence>
<evidence type="ECO:0000313" key="7">
    <source>
        <dbReference type="EMBL" id="WBM79247.1"/>
    </source>
</evidence>
<reference evidence="7 8" key="1">
    <citation type="submission" date="2021-05" db="EMBL/GenBank/DDBJ databases">
        <authorList>
            <person name="Kumar R."/>
            <person name="Kumar A."/>
            <person name="Mukhia S."/>
        </authorList>
    </citation>
    <scope>NUCLEOTIDE SEQUENCE [LARGE SCALE GENOMIC DNA]</scope>
    <source>
        <strain evidence="7 8">ERMR7:08</strain>
    </source>
</reference>
<evidence type="ECO:0000256" key="1">
    <source>
        <dbReference type="ARBA" id="ARBA00022723"/>
    </source>
</evidence>
<organism evidence="7 8">
    <name type="scientific">Cryobacterium breve</name>
    <dbReference type="NCBI Taxonomy" id="1259258"/>
    <lineage>
        <taxon>Bacteria</taxon>
        <taxon>Bacillati</taxon>
        <taxon>Actinomycetota</taxon>
        <taxon>Actinomycetes</taxon>
        <taxon>Micrococcales</taxon>
        <taxon>Microbacteriaceae</taxon>
        <taxon>Cryobacterium</taxon>
    </lineage>
</organism>
<evidence type="ECO:0000259" key="6">
    <source>
        <dbReference type="Pfam" id="PF07732"/>
    </source>
</evidence>
<dbReference type="Gene3D" id="2.60.40.420">
    <property type="entry name" value="Cupredoxins - blue copper proteins"/>
    <property type="match status" value="1"/>
</dbReference>
<gene>
    <name evidence="7" type="ORF">KIV56_12390</name>
</gene>
<dbReference type="Pfam" id="PF07732">
    <property type="entry name" value="Cu-oxidase_3"/>
    <property type="match status" value="1"/>
</dbReference>
<dbReference type="InterPro" id="IPR011707">
    <property type="entry name" value="Cu-oxidase-like_N"/>
</dbReference>
<dbReference type="RefSeq" id="WP_281533774.1">
    <property type="nucleotide sequence ID" value="NZ_CP075584.1"/>
</dbReference>
<feature type="region of interest" description="Disordered" evidence="4">
    <location>
        <begin position="424"/>
        <end position="479"/>
    </location>
</feature>
<keyword evidence="2" id="KW-0560">Oxidoreductase</keyword>
<dbReference type="InterPro" id="IPR045087">
    <property type="entry name" value="Cu-oxidase_fam"/>
</dbReference>
<evidence type="ECO:0000256" key="3">
    <source>
        <dbReference type="ARBA" id="ARBA00023008"/>
    </source>
</evidence>
<feature type="compositionally biased region" description="Basic residues" evidence="4">
    <location>
        <begin position="449"/>
        <end position="479"/>
    </location>
</feature>
<evidence type="ECO:0000256" key="2">
    <source>
        <dbReference type="ARBA" id="ARBA00023002"/>
    </source>
</evidence>
<sequence>MSHQKSMKKTVSALATGLLAGGGLAVLVALLAPATAAQAASVACTAPGDLYAASGSTTLGTQAVTVWGYSTTAGAGVTQPGGPTLCVNAGETVTVTLHNQLPENTALLFQGQQMVPDRTGAAPGATTTYTFTASRPGTYLYEAGLVPNGQHQVAMGLYGALIVRPATPGQAYDATTAFDDEAVLVLSEIDPALNNAASPAAFDMRKYAPRYSLINGKAYPNTDPIPAAAAGDKVLLRYVNAGSLYHSLASLGAEQKVIALGGSPLKYSRHYIAETFGPGQTADAIVTTPAATAAVNRLPIYDGSLLLHNSNVAGAGGMLTFVTVPPSGVVGPDTSGPVTSAVAFAAGTLSATVTDTTTGGSSVAGAEYFIDTVTGTGLPMTGSGAGSVNVTASASIPSGQHIVYVRGQDSVGNRGFFRLRAGHRRRRHRTDHEVPVTGSQPHERGGGCGHRRARHRGRHRHRRVEHHRGRVLHRRRRGH</sequence>